<dbReference type="Proteomes" id="UP000027195">
    <property type="component" value="Unassembled WGS sequence"/>
</dbReference>
<dbReference type="AlphaFoldDB" id="A0A067MVS2"/>
<name>A0A067MVS2_BOTB1</name>
<evidence type="ECO:0000313" key="1">
    <source>
        <dbReference type="EMBL" id="KDQ18790.1"/>
    </source>
</evidence>
<organism evidence="1 2">
    <name type="scientific">Botryobasidium botryosum (strain FD-172 SS1)</name>
    <dbReference type="NCBI Taxonomy" id="930990"/>
    <lineage>
        <taxon>Eukaryota</taxon>
        <taxon>Fungi</taxon>
        <taxon>Dikarya</taxon>
        <taxon>Basidiomycota</taxon>
        <taxon>Agaricomycotina</taxon>
        <taxon>Agaricomycetes</taxon>
        <taxon>Cantharellales</taxon>
        <taxon>Botryobasidiaceae</taxon>
        <taxon>Botryobasidium</taxon>
    </lineage>
</organism>
<sequence length="101" mass="11454">MSAITADNLRAPFRPRIVPLCTDLASLPRMPSWDTACYVPNPFRPVIHNFPIVSAEKKCAPYHRLLRAPQRSRVRDEPMRSKKLIKLESLLLAAATSDNDE</sequence>
<dbReference type="InParanoid" id="A0A067MVS2"/>
<gene>
    <name evidence="1" type="ORF">BOTBODRAFT_170797</name>
</gene>
<proteinExistence type="predicted"/>
<dbReference type="EMBL" id="KL198020">
    <property type="protein sequence ID" value="KDQ18790.1"/>
    <property type="molecule type" value="Genomic_DNA"/>
</dbReference>
<keyword evidence="2" id="KW-1185">Reference proteome</keyword>
<dbReference type="HOGENOM" id="CLU_179451_0_0_1"/>
<evidence type="ECO:0000313" key="2">
    <source>
        <dbReference type="Proteomes" id="UP000027195"/>
    </source>
</evidence>
<reference evidence="2" key="1">
    <citation type="journal article" date="2014" name="Proc. Natl. Acad. Sci. U.S.A.">
        <title>Extensive sampling of basidiomycete genomes demonstrates inadequacy of the white-rot/brown-rot paradigm for wood decay fungi.</title>
        <authorList>
            <person name="Riley R."/>
            <person name="Salamov A.A."/>
            <person name="Brown D.W."/>
            <person name="Nagy L.G."/>
            <person name="Floudas D."/>
            <person name="Held B.W."/>
            <person name="Levasseur A."/>
            <person name="Lombard V."/>
            <person name="Morin E."/>
            <person name="Otillar R."/>
            <person name="Lindquist E.A."/>
            <person name="Sun H."/>
            <person name="LaButti K.M."/>
            <person name="Schmutz J."/>
            <person name="Jabbour D."/>
            <person name="Luo H."/>
            <person name="Baker S.E."/>
            <person name="Pisabarro A.G."/>
            <person name="Walton J.D."/>
            <person name="Blanchette R.A."/>
            <person name="Henrissat B."/>
            <person name="Martin F."/>
            <person name="Cullen D."/>
            <person name="Hibbett D.S."/>
            <person name="Grigoriev I.V."/>
        </authorList>
    </citation>
    <scope>NUCLEOTIDE SEQUENCE [LARGE SCALE GENOMIC DNA]</scope>
    <source>
        <strain evidence="2">FD-172 SS1</strain>
    </source>
</reference>
<protein>
    <submittedName>
        <fullName evidence="1">Uncharacterized protein</fullName>
    </submittedName>
</protein>
<accession>A0A067MVS2</accession>